<dbReference type="InterPro" id="IPR032577">
    <property type="entry name" value="DUF4920"/>
</dbReference>
<evidence type="ECO:0000256" key="1">
    <source>
        <dbReference type="SAM" id="SignalP"/>
    </source>
</evidence>
<reference evidence="2 3" key="1">
    <citation type="submission" date="2017-02" db="EMBL/GenBank/DDBJ databases">
        <authorList>
            <person name="Peterson S.W."/>
        </authorList>
    </citation>
    <scope>NUCLEOTIDE SEQUENCE [LARGE SCALE GENOMIC DNA]</scope>
    <source>
        <strain evidence="2 3">DSM 22899</strain>
    </source>
</reference>
<dbReference type="AlphaFoldDB" id="A0A1T5A1V1"/>
<accession>A0A1T5A1V1</accession>
<keyword evidence="1" id="KW-0732">Signal</keyword>
<name>A0A1T5A1V1_9SPHI</name>
<proteinExistence type="predicted"/>
<protein>
    <recommendedName>
        <fullName evidence="4">DUF4920 domain-containing protein</fullName>
    </recommendedName>
</protein>
<dbReference type="STRING" id="623280.SAMN05660226_00426"/>
<evidence type="ECO:0008006" key="4">
    <source>
        <dbReference type="Google" id="ProtNLM"/>
    </source>
</evidence>
<feature type="signal peptide" evidence="1">
    <location>
        <begin position="1"/>
        <end position="20"/>
    </location>
</feature>
<gene>
    <name evidence="2" type="ORF">SAMN05660226_00426</name>
</gene>
<evidence type="ECO:0000313" key="2">
    <source>
        <dbReference type="EMBL" id="SKB28749.1"/>
    </source>
</evidence>
<dbReference type="OrthoDB" id="129527at2"/>
<keyword evidence="3" id="KW-1185">Reference proteome</keyword>
<dbReference type="Pfam" id="PF16267">
    <property type="entry name" value="DUF4920"/>
    <property type="match status" value="1"/>
</dbReference>
<feature type="chain" id="PRO_5012482138" description="DUF4920 domain-containing protein" evidence="1">
    <location>
        <begin position="21"/>
        <end position="159"/>
    </location>
</feature>
<dbReference type="Proteomes" id="UP000190541">
    <property type="component" value="Unassembled WGS sequence"/>
</dbReference>
<sequence>MKRLTAAFAAMICLVALSRAQEEIPSAQPGVQYGKAINKDGAIDMQALAAKLAADSVYTGKVEGKVVEVCKKKGCFIRIEREGAGDPILVRFKDYGFFMPQDIVGKTVVLDGQAKVKEVSVAQQQHFAEDAGKNATEIAQITQPKVDINIIADGVVVVR</sequence>
<evidence type="ECO:0000313" key="3">
    <source>
        <dbReference type="Proteomes" id="UP000190541"/>
    </source>
</evidence>
<dbReference type="EMBL" id="FUYS01000001">
    <property type="protein sequence ID" value="SKB28749.1"/>
    <property type="molecule type" value="Genomic_DNA"/>
</dbReference>
<organism evidence="2 3">
    <name type="scientific">Parapedobacter luteus</name>
    <dbReference type="NCBI Taxonomy" id="623280"/>
    <lineage>
        <taxon>Bacteria</taxon>
        <taxon>Pseudomonadati</taxon>
        <taxon>Bacteroidota</taxon>
        <taxon>Sphingobacteriia</taxon>
        <taxon>Sphingobacteriales</taxon>
        <taxon>Sphingobacteriaceae</taxon>
        <taxon>Parapedobacter</taxon>
    </lineage>
</organism>